<accession>A0A565C3Z2</accession>
<evidence type="ECO:0000313" key="2">
    <source>
        <dbReference type="Proteomes" id="UP000489600"/>
    </source>
</evidence>
<evidence type="ECO:0000313" key="1">
    <source>
        <dbReference type="EMBL" id="VVB08361.1"/>
    </source>
</evidence>
<dbReference type="EMBL" id="CABITT030000006">
    <property type="protein sequence ID" value="VVB08361.1"/>
    <property type="molecule type" value="Genomic_DNA"/>
</dbReference>
<proteinExistence type="predicted"/>
<name>A0A565C3Z2_9BRAS</name>
<reference evidence="1" key="1">
    <citation type="submission" date="2019-07" db="EMBL/GenBank/DDBJ databases">
        <authorList>
            <person name="Dittberner H."/>
        </authorList>
    </citation>
    <scope>NUCLEOTIDE SEQUENCE [LARGE SCALE GENOMIC DNA]</scope>
</reference>
<comment type="caution">
    <text evidence="1">The sequence shown here is derived from an EMBL/GenBank/DDBJ whole genome shotgun (WGS) entry which is preliminary data.</text>
</comment>
<gene>
    <name evidence="1" type="ORF">ANE_LOCUS18805</name>
</gene>
<keyword evidence="2" id="KW-1185">Reference proteome</keyword>
<dbReference type="Proteomes" id="UP000489600">
    <property type="component" value="Unassembled WGS sequence"/>
</dbReference>
<organism evidence="1 2">
    <name type="scientific">Arabis nemorensis</name>
    <dbReference type="NCBI Taxonomy" id="586526"/>
    <lineage>
        <taxon>Eukaryota</taxon>
        <taxon>Viridiplantae</taxon>
        <taxon>Streptophyta</taxon>
        <taxon>Embryophyta</taxon>
        <taxon>Tracheophyta</taxon>
        <taxon>Spermatophyta</taxon>
        <taxon>Magnoliopsida</taxon>
        <taxon>eudicotyledons</taxon>
        <taxon>Gunneridae</taxon>
        <taxon>Pentapetalae</taxon>
        <taxon>rosids</taxon>
        <taxon>malvids</taxon>
        <taxon>Brassicales</taxon>
        <taxon>Brassicaceae</taxon>
        <taxon>Arabideae</taxon>
        <taxon>Arabis</taxon>
    </lineage>
</organism>
<dbReference type="AlphaFoldDB" id="A0A565C3Z2"/>
<sequence>MGAYPGLAQNHQNLTLSSPYFLKFLHVSLQLSTSPMLCFPYCRVQFILSMWLPASHLGYAPLFMDKIHERRRPSSIEALAQVPDISCWLGQASSDQIHH</sequence>
<protein>
    <submittedName>
        <fullName evidence="1">Uncharacterized protein</fullName>
    </submittedName>
</protein>